<feature type="domain" description="Oligopeptide/dipeptide ABC transporter C-terminal" evidence="5">
    <location>
        <begin position="46"/>
        <end position="110"/>
    </location>
</feature>
<dbReference type="Proteomes" id="UP000028824">
    <property type="component" value="Unassembled WGS sequence"/>
</dbReference>
<keyword evidence="4" id="KW-0067">ATP-binding</keyword>
<evidence type="ECO:0000259" key="5">
    <source>
        <dbReference type="Pfam" id="PF08352"/>
    </source>
</evidence>
<dbReference type="AlphaFoldDB" id="A0A086XT61"/>
<gene>
    <name evidence="6" type="ORF">CG50_06020</name>
</gene>
<dbReference type="eggNOG" id="COG0444">
    <property type="taxonomic scope" value="Bacteria"/>
</dbReference>
<name>A0A086XT61_9RHOB</name>
<keyword evidence="7" id="KW-1185">Reference proteome</keyword>
<accession>A0A086XT61</accession>
<sequence>VQIQILLLLRELQREMDMAVIFVTHDIGVAQEVSDRIGVMYAGRFVEMAPTRDIIRSPRHPYTHGLLAATIHGQRRGDHIQTIPGAPPNLAHLPEGCAFAERCARTAPACRAAMPALAPLSPGHAVRCRDPEAETSAGQPR</sequence>
<dbReference type="PANTHER" id="PTHR43067:SF3">
    <property type="entry name" value="MALTOSE ABC TRANSPORTER, ATP-BINDING PROTEIN"/>
    <property type="match status" value="1"/>
</dbReference>
<dbReference type="OrthoDB" id="9802264at2"/>
<reference evidence="6 7" key="1">
    <citation type="submission" date="2014-03" db="EMBL/GenBank/DDBJ databases">
        <title>Genome of Paenirhodobacter enshiensis DW2-9.</title>
        <authorList>
            <person name="Wang D."/>
            <person name="Wang G."/>
        </authorList>
    </citation>
    <scope>NUCLEOTIDE SEQUENCE [LARGE SCALE GENOMIC DNA]</scope>
    <source>
        <strain evidence="6 7">DW2-9</strain>
    </source>
</reference>
<keyword evidence="2" id="KW-0813">Transport</keyword>
<dbReference type="RefSeq" id="WP_036638678.1">
    <property type="nucleotide sequence ID" value="NZ_JFZB01000026.1"/>
</dbReference>
<dbReference type="PANTHER" id="PTHR43067">
    <property type="entry name" value="OLIGOPEPTIDE/DIPEPTIDE ABC TRANSPORTER, ATPASE SUBUNIT"/>
    <property type="match status" value="1"/>
</dbReference>
<feature type="non-terminal residue" evidence="6">
    <location>
        <position position="1"/>
    </location>
</feature>
<protein>
    <recommendedName>
        <fullName evidence="5">Oligopeptide/dipeptide ABC transporter C-terminal domain-containing protein</fullName>
    </recommendedName>
</protein>
<dbReference type="EMBL" id="JFZB01000026">
    <property type="protein sequence ID" value="KFI25211.1"/>
    <property type="molecule type" value="Genomic_DNA"/>
</dbReference>
<comment type="caution">
    <text evidence="6">The sequence shown here is derived from an EMBL/GenBank/DDBJ whole genome shotgun (WGS) entry which is preliminary data.</text>
</comment>
<evidence type="ECO:0000256" key="4">
    <source>
        <dbReference type="ARBA" id="ARBA00022840"/>
    </source>
</evidence>
<dbReference type="GO" id="GO:0005524">
    <property type="term" value="F:ATP binding"/>
    <property type="evidence" value="ECO:0007669"/>
    <property type="project" value="UniProtKB-KW"/>
</dbReference>
<organism evidence="6 7">
    <name type="scientific">Paenirhodobacter enshiensis</name>
    <dbReference type="NCBI Taxonomy" id="1105367"/>
    <lineage>
        <taxon>Bacteria</taxon>
        <taxon>Pseudomonadati</taxon>
        <taxon>Pseudomonadota</taxon>
        <taxon>Alphaproteobacteria</taxon>
        <taxon>Rhodobacterales</taxon>
        <taxon>Rhodobacter group</taxon>
        <taxon>Paenirhodobacter</taxon>
    </lineage>
</organism>
<dbReference type="Pfam" id="PF08352">
    <property type="entry name" value="oligo_HPY"/>
    <property type="match status" value="1"/>
</dbReference>
<dbReference type="NCBIfam" id="TIGR01727">
    <property type="entry name" value="oligo_HPY"/>
    <property type="match status" value="1"/>
</dbReference>
<evidence type="ECO:0000256" key="3">
    <source>
        <dbReference type="ARBA" id="ARBA00022741"/>
    </source>
</evidence>
<dbReference type="GO" id="GO:0015833">
    <property type="term" value="P:peptide transport"/>
    <property type="evidence" value="ECO:0007669"/>
    <property type="project" value="InterPro"/>
</dbReference>
<dbReference type="STRING" id="1105367.CG50_06020"/>
<dbReference type="GO" id="GO:0005886">
    <property type="term" value="C:plasma membrane"/>
    <property type="evidence" value="ECO:0007669"/>
    <property type="project" value="UniProtKB-SubCell"/>
</dbReference>
<evidence type="ECO:0000256" key="1">
    <source>
        <dbReference type="ARBA" id="ARBA00004417"/>
    </source>
</evidence>
<proteinExistence type="predicted"/>
<dbReference type="SUPFAM" id="SSF52540">
    <property type="entry name" value="P-loop containing nucleoside triphosphate hydrolases"/>
    <property type="match status" value="1"/>
</dbReference>
<dbReference type="InterPro" id="IPR027417">
    <property type="entry name" value="P-loop_NTPase"/>
</dbReference>
<evidence type="ECO:0000313" key="6">
    <source>
        <dbReference type="EMBL" id="KFI25211.1"/>
    </source>
</evidence>
<evidence type="ECO:0000313" key="7">
    <source>
        <dbReference type="Proteomes" id="UP000028824"/>
    </source>
</evidence>
<keyword evidence="3" id="KW-0547">Nucleotide-binding</keyword>
<evidence type="ECO:0000256" key="2">
    <source>
        <dbReference type="ARBA" id="ARBA00022448"/>
    </source>
</evidence>
<dbReference type="InterPro" id="IPR013563">
    <property type="entry name" value="Oligopep_ABC_C"/>
</dbReference>
<comment type="subcellular location">
    <subcellularLocation>
        <location evidence="1">Cell inner membrane</location>
        <topology evidence="1">Peripheral membrane protein</topology>
    </subcellularLocation>
</comment>
<dbReference type="Gene3D" id="3.40.50.300">
    <property type="entry name" value="P-loop containing nucleotide triphosphate hydrolases"/>
    <property type="match status" value="1"/>
</dbReference>